<protein>
    <submittedName>
        <fullName evidence="1">Uncharacterized protein</fullName>
    </submittedName>
</protein>
<proteinExistence type="predicted"/>
<evidence type="ECO:0000313" key="2">
    <source>
        <dbReference type="Proteomes" id="UP000221538"/>
    </source>
</evidence>
<sequence>MVEYCSAVLTYSVQDERDADGRAATAIGDRMEAALQWANEALGN</sequence>
<dbReference type="Proteomes" id="UP000221538">
    <property type="component" value="Unassembled WGS sequence"/>
</dbReference>
<reference evidence="1 2" key="2">
    <citation type="journal article" date="2013" name="Environ. Sci. Technol.">
        <title>The 4-tert-butylphenol-utilizing bacterium Sphingobium fuliginis OMI can degrade bisphenols via phenolic ring hydroxylation and meta-cleavage pathway.</title>
        <authorList>
            <person name="Ogata Y."/>
            <person name="Goda S."/>
            <person name="Toyama T."/>
            <person name="Sei K."/>
            <person name="Ike M."/>
        </authorList>
    </citation>
    <scope>NUCLEOTIDE SEQUENCE [LARGE SCALE GENOMIC DNA]</scope>
    <source>
        <strain evidence="1 2">OMI</strain>
    </source>
</reference>
<dbReference type="AlphaFoldDB" id="A0A292ZBU3"/>
<gene>
    <name evidence="1" type="ORF">SFOMI_0778</name>
</gene>
<name>A0A292ZBU3_SPHSA</name>
<comment type="caution">
    <text evidence="1">The sequence shown here is derived from an EMBL/GenBank/DDBJ whole genome shotgun (WGS) entry which is preliminary data.</text>
</comment>
<dbReference type="EMBL" id="BEWI01000030">
    <property type="protein sequence ID" value="GAY20255.1"/>
    <property type="molecule type" value="Genomic_DNA"/>
</dbReference>
<organism evidence="1 2">
    <name type="scientific">Sphingobium fuliginis (strain ATCC 27551)</name>
    <dbReference type="NCBI Taxonomy" id="336203"/>
    <lineage>
        <taxon>Bacteria</taxon>
        <taxon>Pseudomonadati</taxon>
        <taxon>Pseudomonadota</taxon>
        <taxon>Alphaproteobacteria</taxon>
        <taxon>Sphingomonadales</taxon>
        <taxon>Sphingomonadaceae</taxon>
        <taxon>Sphingobium</taxon>
    </lineage>
</organism>
<evidence type="ECO:0000313" key="1">
    <source>
        <dbReference type="EMBL" id="GAY20255.1"/>
    </source>
</evidence>
<accession>A0A292ZBU3</accession>
<reference evidence="1 2" key="1">
    <citation type="journal article" date="2013" name="Biodegradation">
        <title>Occurrence of 4-tert-butylphenol (4-t-BP) biodegradation in an aquatic sample caused by the presence of Spirodela polyrrhiza and isolation of a 4-t-BP-utilizing bacterium.</title>
        <authorList>
            <person name="Ogata Y."/>
            <person name="Toyama T."/>
            <person name="Yu N."/>
            <person name="Wang X."/>
            <person name="Sei K."/>
            <person name="Ike M."/>
        </authorList>
    </citation>
    <scope>NUCLEOTIDE SEQUENCE [LARGE SCALE GENOMIC DNA]</scope>
    <source>
        <strain evidence="1 2">OMI</strain>
    </source>
</reference>